<feature type="transmembrane region" description="Helical" evidence="1">
    <location>
        <begin position="37"/>
        <end position="58"/>
    </location>
</feature>
<dbReference type="EMBL" id="MSKM01000019">
    <property type="protein sequence ID" value="OLO53574.1"/>
    <property type="molecule type" value="Genomic_DNA"/>
</dbReference>
<dbReference type="Proteomes" id="UP000185772">
    <property type="component" value="Unassembled WGS sequence"/>
</dbReference>
<feature type="transmembrane region" description="Helical" evidence="1">
    <location>
        <begin position="12"/>
        <end position="31"/>
    </location>
</feature>
<comment type="caution">
    <text evidence="2">The sequence shown here is derived from an EMBL/GenBank/DDBJ whole genome shotgun (WGS) entry which is preliminary data.</text>
</comment>
<name>A0A1Q8VYQ4_9ACTO</name>
<gene>
    <name evidence="2" type="ORF">BKH27_06040</name>
</gene>
<evidence type="ECO:0000313" key="2">
    <source>
        <dbReference type="EMBL" id="OLO53574.1"/>
    </source>
</evidence>
<reference evidence="2 3" key="1">
    <citation type="submission" date="2016-12" db="EMBL/GenBank/DDBJ databases">
        <title>Genomic comparison of strains in the 'Actinomyces naeslundii' group.</title>
        <authorList>
            <person name="Mughal S.R."/>
            <person name="Do T."/>
            <person name="Gilbert S.C."/>
            <person name="Witherden E.A."/>
            <person name="Didelot X."/>
            <person name="Beighton D."/>
        </authorList>
    </citation>
    <scope>NUCLEOTIDE SEQUENCE [LARGE SCALE GENOMIC DNA]</scope>
    <source>
        <strain evidence="2 3">MMRCO6-1</strain>
    </source>
</reference>
<keyword evidence="1" id="KW-0812">Transmembrane</keyword>
<dbReference type="AlphaFoldDB" id="A0A1Q8VYQ4"/>
<dbReference type="RefSeq" id="WP_075371079.1">
    <property type="nucleotide sequence ID" value="NZ_MSKM01000019.1"/>
</dbReference>
<keyword evidence="1" id="KW-0472">Membrane</keyword>
<accession>A0A1Q8VYQ4</accession>
<sequence length="62" mass="7064">MRDGTGTGSLAARFFRSCVYVFGGVVLLIWAVELLCLYWWVLALAGVVVLLVAVGRWYRQRW</sequence>
<organism evidence="2 3">
    <name type="scientific">Actinomyces oris</name>
    <dbReference type="NCBI Taxonomy" id="544580"/>
    <lineage>
        <taxon>Bacteria</taxon>
        <taxon>Bacillati</taxon>
        <taxon>Actinomycetota</taxon>
        <taxon>Actinomycetes</taxon>
        <taxon>Actinomycetales</taxon>
        <taxon>Actinomycetaceae</taxon>
        <taxon>Actinomyces</taxon>
    </lineage>
</organism>
<evidence type="ECO:0000313" key="3">
    <source>
        <dbReference type="Proteomes" id="UP000185772"/>
    </source>
</evidence>
<protein>
    <submittedName>
        <fullName evidence="2">Uncharacterized protein</fullName>
    </submittedName>
</protein>
<proteinExistence type="predicted"/>
<keyword evidence="1" id="KW-1133">Transmembrane helix</keyword>
<evidence type="ECO:0000256" key="1">
    <source>
        <dbReference type="SAM" id="Phobius"/>
    </source>
</evidence>